<evidence type="ECO:0000313" key="2">
    <source>
        <dbReference type="Proteomes" id="UP000190018"/>
    </source>
</evidence>
<evidence type="ECO:0008006" key="3">
    <source>
        <dbReference type="Google" id="ProtNLM"/>
    </source>
</evidence>
<evidence type="ECO:0000313" key="1">
    <source>
        <dbReference type="EMBL" id="OOW67257.1"/>
    </source>
</evidence>
<reference evidence="1 2" key="1">
    <citation type="submission" date="2015-12" db="EMBL/GenBank/DDBJ databases">
        <authorList>
            <person name="Bansal K."/>
            <person name="Midha S."/>
            <person name="Patil P.B."/>
        </authorList>
    </citation>
    <scope>NUCLEOTIDE SEQUENCE [LARGE SCALE GENOMIC DNA]</scope>
    <source>
        <strain evidence="1 2">LMG21719</strain>
    </source>
</reference>
<name>A0ABX3M0U0_9XANT</name>
<keyword evidence="2" id="KW-1185">Reference proteome</keyword>
<organism evidence="1 2">
    <name type="scientific">Xanthomonas cissicola</name>
    <dbReference type="NCBI Taxonomy" id="86186"/>
    <lineage>
        <taxon>Bacteria</taxon>
        <taxon>Pseudomonadati</taxon>
        <taxon>Pseudomonadota</taxon>
        <taxon>Gammaproteobacteria</taxon>
        <taxon>Lysobacterales</taxon>
        <taxon>Lysobacteraceae</taxon>
        <taxon>Xanthomonas</taxon>
    </lineage>
</organism>
<dbReference type="Proteomes" id="UP000190018">
    <property type="component" value="Unassembled WGS sequence"/>
</dbReference>
<accession>A0ABX3M0U0</accession>
<comment type="caution">
    <text evidence="1">The sequence shown here is derived from an EMBL/GenBank/DDBJ whole genome shotgun (WGS) entry which is preliminary data.</text>
</comment>
<dbReference type="EMBL" id="LOJT01000132">
    <property type="protein sequence ID" value="OOW67257.1"/>
    <property type="molecule type" value="Genomic_DNA"/>
</dbReference>
<sequence>MKIRHRPTIQIQATAVVAMVVVVARERIRWSIAMNSKIKNLQCAPIQYRFQQAQPMPKINYLAQASTESLRF</sequence>
<gene>
    <name evidence="1" type="ORF">Xant_21385</name>
</gene>
<protein>
    <recommendedName>
        <fullName evidence="3">Secreted protein</fullName>
    </recommendedName>
</protein>
<proteinExistence type="predicted"/>